<evidence type="ECO:0000313" key="3">
    <source>
        <dbReference type="Proteomes" id="UP000070612"/>
    </source>
</evidence>
<protein>
    <submittedName>
        <fullName evidence="2">Uncharacterized protein</fullName>
    </submittedName>
</protein>
<evidence type="ECO:0000256" key="1">
    <source>
        <dbReference type="SAM" id="MobiDB-lite"/>
    </source>
</evidence>
<keyword evidence="3" id="KW-1185">Reference proteome</keyword>
<evidence type="ECO:0000313" key="2">
    <source>
        <dbReference type="EMBL" id="KWX25515.1"/>
    </source>
</evidence>
<feature type="region of interest" description="Disordered" evidence="1">
    <location>
        <begin position="1"/>
        <end position="21"/>
    </location>
</feature>
<reference evidence="2 3" key="1">
    <citation type="submission" date="2015-07" db="EMBL/GenBank/DDBJ databases">
        <title>A draft genome sequence of Mycobacterium wolinskyi.</title>
        <authorList>
            <person name="de Man T.J."/>
            <person name="Perry K.A."/>
            <person name="Coulliette A.D."/>
            <person name="Jensen B."/>
            <person name="Toney N.C."/>
            <person name="Limbago B.M."/>
            <person name="Noble-Wang J."/>
        </authorList>
    </citation>
    <scope>NUCLEOTIDE SEQUENCE [LARGE SCALE GENOMIC DNA]</scope>
    <source>
        <strain evidence="2 3">CDC_01</strain>
    </source>
</reference>
<feature type="compositionally biased region" description="Basic and acidic residues" evidence="1">
    <location>
        <begin position="8"/>
        <end position="17"/>
    </location>
</feature>
<gene>
    <name evidence="2" type="ORF">AFM11_04545</name>
</gene>
<dbReference type="AlphaFoldDB" id="A0A132PT80"/>
<comment type="caution">
    <text evidence="2">The sequence shown here is derived from an EMBL/GenBank/DDBJ whole genome shotgun (WGS) entry which is preliminary data.</text>
</comment>
<organism evidence="2 3">
    <name type="scientific">Mycolicibacterium wolinskyi</name>
    <dbReference type="NCBI Taxonomy" id="59750"/>
    <lineage>
        <taxon>Bacteria</taxon>
        <taxon>Bacillati</taxon>
        <taxon>Actinomycetota</taxon>
        <taxon>Actinomycetes</taxon>
        <taxon>Mycobacteriales</taxon>
        <taxon>Mycobacteriaceae</taxon>
        <taxon>Mycolicibacterium</taxon>
    </lineage>
</organism>
<sequence>MSSGASATKRETREHTARASGAHVLITEQEVLFGTAAAAPLRRRRPIDIVSRALSSARARWQTSAERKPIRHDRPSRLGYLEHSLMSREMDRL</sequence>
<dbReference type="PATRIC" id="fig|59750.3.peg.2788"/>
<dbReference type="EMBL" id="LGTW01000002">
    <property type="protein sequence ID" value="KWX25515.1"/>
    <property type="molecule type" value="Genomic_DNA"/>
</dbReference>
<name>A0A132PT80_9MYCO</name>
<accession>A0A132PT80</accession>
<proteinExistence type="predicted"/>
<dbReference type="Proteomes" id="UP000070612">
    <property type="component" value="Unassembled WGS sequence"/>
</dbReference>